<comment type="caution">
    <text evidence="2">The sequence shown here is derived from an EMBL/GenBank/DDBJ whole genome shotgun (WGS) entry which is preliminary data.</text>
</comment>
<evidence type="ECO:0008006" key="4">
    <source>
        <dbReference type="Google" id="ProtNLM"/>
    </source>
</evidence>
<keyword evidence="1" id="KW-0812">Transmembrane</keyword>
<evidence type="ECO:0000313" key="3">
    <source>
        <dbReference type="Proteomes" id="UP000306631"/>
    </source>
</evidence>
<organism evidence="2 3">
    <name type="scientific">Stenotrophomonas maltophilia</name>
    <name type="common">Pseudomonas maltophilia</name>
    <name type="synonym">Xanthomonas maltophilia</name>
    <dbReference type="NCBI Taxonomy" id="40324"/>
    <lineage>
        <taxon>Bacteria</taxon>
        <taxon>Pseudomonadati</taxon>
        <taxon>Pseudomonadota</taxon>
        <taxon>Gammaproteobacteria</taxon>
        <taxon>Lysobacterales</taxon>
        <taxon>Lysobacteraceae</taxon>
        <taxon>Stenotrophomonas</taxon>
        <taxon>Stenotrophomonas maltophilia group</taxon>
    </lineage>
</organism>
<dbReference type="RefSeq" id="WP_136003225.1">
    <property type="nucleotide sequence ID" value="NZ_SRYW01000002.1"/>
</dbReference>
<evidence type="ECO:0000256" key="1">
    <source>
        <dbReference type="SAM" id="Phobius"/>
    </source>
</evidence>
<dbReference type="AlphaFoldDB" id="A0A4S2D5D8"/>
<gene>
    <name evidence="2" type="ORF">E5352_02600</name>
</gene>
<sequence>MTGTDFAAALYCVLGGIASAFSALAFYAASPHCRWPRLRRAGRLGRHIGLVAFATGLWLWMGQLGLAAGLCVTLAGWMLAAMALPYLAAWTRPYAAERG</sequence>
<proteinExistence type="predicted"/>
<keyword evidence="1" id="KW-1133">Transmembrane helix</keyword>
<dbReference type="Proteomes" id="UP000306631">
    <property type="component" value="Unassembled WGS sequence"/>
</dbReference>
<feature type="transmembrane region" description="Helical" evidence="1">
    <location>
        <begin position="66"/>
        <end position="89"/>
    </location>
</feature>
<keyword evidence="1" id="KW-0472">Membrane</keyword>
<accession>A0A4S2D5D8</accession>
<dbReference type="EMBL" id="SRYW01000002">
    <property type="protein sequence ID" value="TGY36405.1"/>
    <property type="molecule type" value="Genomic_DNA"/>
</dbReference>
<evidence type="ECO:0000313" key="2">
    <source>
        <dbReference type="EMBL" id="TGY36405.1"/>
    </source>
</evidence>
<feature type="transmembrane region" description="Helical" evidence="1">
    <location>
        <begin position="41"/>
        <end position="60"/>
    </location>
</feature>
<reference evidence="2 3" key="1">
    <citation type="submission" date="2019-04" db="EMBL/GenBank/DDBJ databases">
        <title>Microbes associate with the intestines of laboratory mice.</title>
        <authorList>
            <person name="Navarre W."/>
            <person name="Wong E."/>
            <person name="Huang K."/>
            <person name="Tropini C."/>
            <person name="Ng K."/>
            <person name="Yu B."/>
        </authorList>
    </citation>
    <scope>NUCLEOTIDE SEQUENCE [LARGE SCALE GENOMIC DNA]</scope>
    <source>
        <strain evidence="2 3">NM62_B4-13</strain>
    </source>
</reference>
<name>A0A4S2D5D8_STEMA</name>
<dbReference type="OrthoDB" id="5958552at2"/>
<feature type="transmembrane region" description="Helical" evidence="1">
    <location>
        <begin position="6"/>
        <end position="29"/>
    </location>
</feature>
<protein>
    <recommendedName>
        <fullName evidence="4">Transmembrane protein</fullName>
    </recommendedName>
</protein>